<evidence type="ECO:0000256" key="4">
    <source>
        <dbReference type="PROSITE-ProRule" id="PRU00335"/>
    </source>
</evidence>
<evidence type="ECO:0000313" key="6">
    <source>
        <dbReference type="EMBL" id="GAA5165672.1"/>
    </source>
</evidence>
<keyword evidence="3" id="KW-0804">Transcription</keyword>
<proteinExistence type="predicted"/>
<feature type="DNA-binding region" description="H-T-H motif" evidence="4">
    <location>
        <begin position="32"/>
        <end position="51"/>
    </location>
</feature>
<evidence type="ECO:0000256" key="2">
    <source>
        <dbReference type="ARBA" id="ARBA00023125"/>
    </source>
</evidence>
<evidence type="ECO:0000259" key="5">
    <source>
        <dbReference type="PROSITE" id="PS50977"/>
    </source>
</evidence>
<dbReference type="Pfam" id="PF21351">
    <property type="entry name" value="TetR_C_41"/>
    <property type="match status" value="1"/>
</dbReference>
<dbReference type="InterPro" id="IPR009057">
    <property type="entry name" value="Homeodomain-like_sf"/>
</dbReference>
<dbReference type="Gene3D" id="1.10.357.10">
    <property type="entry name" value="Tetracycline Repressor, domain 2"/>
    <property type="match status" value="1"/>
</dbReference>
<gene>
    <name evidence="6" type="ORF">GCM10023321_55970</name>
</gene>
<dbReference type="PROSITE" id="PS50977">
    <property type="entry name" value="HTH_TETR_2"/>
    <property type="match status" value="1"/>
</dbReference>
<sequence>MNKNAERGTATRERLLAVATRLFAERGYEGTSVDAVLRETNMSKGSLYHHYRGKDELFRAVLEEVEQRAGLQVAEAARVAGDPVGALREGCLAWIRLAEDPVVRQIVVIDAPAVLGWARWRAMEEEHTLGLVKAALVRVADAGGLTRAHVTTFAHVILAAVNEIAQLIARADDPAEARAQAEASLTELLNRLFGK</sequence>
<name>A0ABP9QQG7_9PSEU</name>
<reference evidence="7" key="1">
    <citation type="journal article" date="2019" name="Int. J. Syst. Evol. Microbiol.">
        <title>The Global Catalogue of Microorganisms (GCM) 10K type strain sequencing project: providing services to taxonomists for standard genome sequencing and annotation.</title>
        <authorList>
            <consortium name="The Broad Institute Genomics Platform"/>
            <consortium name="The Broad Institute Genome Sequencing Center for Infectious Disease"/>
            <person name="Wu L."/>
            <person name="Ma J."/>
        </authorList>
    </citation>
    <scope>NUCLEOTIDE SEQUENCE [LARGE SCALE GENOMIC DNA]</scope>
    <source>
        <strain evidence="7">JCM 18303</strain>
    </source>
</reference>
<dbReference type="RefSeq" id="WP_185064981.1">
    <property type="nucleotide sequence ID" value="NZ_BAABJP010000031.1"/>
</dbReference>
<keyword evidence="7" id="KW-1185">Reference proteome</keyword>
<dbReference type="InterPro" id="IPR001647">
    <property type="entry name" value="HTH_TetR"/>
</dbReference>
<dbReference type="Pfam" id="PF00440">
    <property type="entry name" value="TetR_N"/>
    <property type="match status" value="1"/>
</dbReference>
<dbReference type="PANTHER" id="PTHR30055:SF234">
    <property type="entry name" value="HTH-TYPE TRANSCRIPTIONAL REGULATOR BETI"/>
    <property type="match status" value="1"/>
</dbReference>
<keyword evidence="1" id="KW-0805">Transcription regulation</keyword>
<dbReference type="PANTHER" id="PTHR30055">
    <property type="entry name" value="HTH-TYPE TRANSCRIPTIONAL REGULATOR RUTR"/>
    <property type="match status" value="1"/>
</dbReference>
<dbReference type="Proteomes" id="UP001428817">
    <property type="component" value="Unassembled WGS sequence"/>
</dbReference>
<evidence type="ECO:0000256" key="1">
    <source>
        <dbReference type="ARBA" id="ARBA00023015"/>
    </source>
</evidence>
<evidence type="ECO:0000256" key="3">
    <source>
        <dbReference type="ARBA" id="ARBA00023163"/>
    </source>
</evidence>
<accession>A0ABP9QQG7</accession>
<protein>
    <submittedName>
        <fullName evidence="6">TetR/AcrR family transcriptional regulator</fullName>
    </submittedName>
</protein>
<evidence type="ECO:0000313" key="7">
    <source>
        <dbReference type="Proteomes" id="UP001428817"/>
    </source>
</evidence>
<comment type="caution">
    <text evidence="6">The sequence shown here is derived from an EMBL/GenBank/DDBJ whole genome shotgun (WGS) entry which is preliminary data.</text>
</comment>
<keyword evidence="2 4" id="KW-0238">DNA-binding</keyword>
<dbReference type="InterPro" id="IPR050109">
    <property type="entry name" value="HTH-type_TetR-like_transc_reg"/>
</dbReference>
<dbReference type="SUPFAM" id="SSF46689">
    <property type="entry name" value="Homeodomain-like"/>
    <property type="match status" value="1"/>
</dbReference>
<dbReference type="InterPro" id="IPR049484">
    <property type="entry name" value="Rv0078-like_C"/>
</dbReference>
<organism evidence="6 7">
    <name type="scientific">Pseudonocardia eucalypti</name>
    <dbReference type="NCBI Taxonomy" id="648755"/>
    <lineage>
        <taxon>Bacteria</taxon>
        <taxon>Bacillati</taxon>
        <taxon>Actinomycetota</taxon>
        <taxon>Actinomycetes</taxon>
        <taxon>Pseudonocardiales</taxon>
        <taxon>Pseudonocardiaceae</taxon>
        <taxon>Pseudonocardia</taxon>
    </lineage>
</organism>
<dbReference type="PRINTS" id="PR00455">
    <property type="entry name" value="HTHTETR"/>
</dbReference>
<dbReference type="EMBL" id="BAABJP010000031">
    <property type="protein sequence ID" value="GAA5165672.1"/>
    <property type="molecule type" value="Genomic_DNA"/>
</dbReference>
<feature type="domain" description="HTH tetR-type" evidence="5">
    <location>
        <begin position="9"/>
        <end position="69"/>
    </location>
</feature>